<name>A0A346Y609_9ACTN</name>
<dbReference type="RefSeq" id="WP_114594515.1">
    <property type="nucleotide sequence ID" value="NZ_CP031166.1"/>
</dbReference>
<feature type="compositionally biased region" description="Low complexity" evidence="2">
    <location>
        <begin position="173"/>
        <end position="187"/>
    </location>
</feature>
<dbReference type="InterPro" id="IPR013422">
    <property type="entry name" value="CRISPR-assoc_prot_Cas5_N"/>
</dbReference>
<dbReference type="Proteomes" id="UP000264006">
    <property type="component" value="Plasmid pEDY32-46I"/>
</dbReference>
<dbReference type="OrthoDB" id="3189549at2"/>
<proteinExistence type="predicted"/>
<feature type="region of interest" description="Disordered" evidence="2">
    <location>
        <begin position="173"/>
        <end position="224"/>
    </location>
</feature>
<organism evidence="3 4">
    <name type="scientific">Euzebya pacifica</name>
    <dbReference type="NCBI Taxonomy" id="1608957"/>
    <lineage>
        <taxon>Bacteria</taxon>
        <taxon>Bacillati</taxon>
        <taxon>Actinomycetota</taxon>
        <taxon>Nitriliruptoria</taxon>
        <taxon>Euzebyales</taxon>
    </lineage>
</organism>
<dbReference type="KEGG" id="euz:DVS28_b0136"/>
<feature type="compositionally biased region" description="Basic and acidic residues" evidence="2">
    <location>
        <begin position="188"/>
        <end position="197"/>
    </location>
</feature>
<dbReference type="Pfam" id="PF09704">
    <property type="entry name" value="Cas_Cas5d"/>
    <property type="match status" value="1"/>
</dbReference>
<keyword evidence="4" id="KW-1185">Reference proteome</keyword>
<keyword evidence="1" id="KW-0051">Antiviral defense</keyword>
<reference evidence="3 4" key="1">
    <citation type="submission" date="2018-09" db="EMBL/GenBank/DDBJ databases">
        <title>Complete genome sequence of Euzebya sp. DY32-46 isolated from seawater of Pacific Ocean.</title>
        <authorList>
            <person name="Xu L."/>
            <person name="Wu Y.-H."/>
            <person name="Xu X.-W."/>
        </authorList>
    </citation>
    <scope>NUCLEOTIDE SEQUENCE [LARGE SCALE GENOMIC DNA]</scope>
    <source>
        <strain evidence="3 4">DY32-46</strain>
        <plasmid evidence="4">pedy32-46i</plasmid>
    </source>
</reference>
<dbReference type="GO" id="GO:0043571">
    <property type="term" value="P:maintenance of CRISPR repeat elements"/>
    <property type="evidence" value="ECO:0007669"/>
    <property type="project" value="InterPro"/>
</dbReference>
<dbReference type="Gene3D" id="3.30.70.2660">
    <property type="match status" value="1"/>
</dbReference>
<dbReference type="GO" id="GO:0051607">
    <property type="term" value="P:defense response to virus"/>
    <property type="evidence" value="ECO:0007669"/>
    <property type="project" value="UniProtKB-KW"/>
</dbReference>
<keyword evidence="3" id="KW-0614">Plasmid</keyword>
<accession>A0A346Y609</accession>
<evidence type="ECO:0000256" key="1">
    <source>
        <dbReference type="ARBA" id="ARBA00023118"/>
    </source>
</evidence>
<evidence type="ECO:0000313" key="3">
    <source>
        <dbReference type="EMBL" id="AXV09906.1"/>
    </source>
</evidence>
<dbReference type="InterPro" id="IPR021124">
    <property type="entry name" value="CRISPR-assoc_prot_Cas5"/>
</dbReference>
<gene>
    <name evidence="3" type="ORF">DVS28_b0136</name>
</gene>
<protein>
    <submittedName>
        <fullName evidence="3">CRISPR-associated protein, Cas5e family</fullName>
    </submittedName>
</protein>
<evidence type="ECO:0000256" key="2">
    <source>
        <dbReference type="SAM" id="MobiDB-lite"/>
    </source>
</evidence>
<dbReference type="InterPro" id="IPR010147">
    <property type="entry name" value="CRISPR-assoc_prot_CasD"/>
</dbReference>
<sequence length="251" mass="27744">MTTILLRLAAPLMAFGTTSRFDNRATDADPSLSAVHGLLTAAAGITRDQPRPDWITHALPAIRVDRDGHTLPDYQTVNQPPLRRYRELSDHDLRKVYTVAMPDGSRKPNSTKTKQPATVQSRRGYLTDATFLITLPDPTGNLNEALARPRFHLYAGRKGCPVTEPFLLGTTTDDPVAALTTTPTPRTGPDDTGERRAVLFANPADNSRHEDRNDLPSGGRRHRTARRWHTTVTAPLTDNWFTTITHIKAAA</sequence>
<dbReference type="NCBIfam" id="TIGR02593">
    <property type="entry name" value="CRISPR_cas5"/>
    <property type="match status" value="1"/>
</dbReference>
<dbReference type="AlphaFoldDB" id="A0A346Y609"/>
<dbReference type="NCBIfam" id="TIGR01868">
    <property type="entry name" value="casD_Cas5e"/>
    <property type="match status" value="1"/>
</dbReference>
<evidence type="ECO:0000313" key="4">
    <source>
        <dbReference type="Proteomes" id="UP000264006"/>
    </source>
</evidence>
<dbReference type="GO" id="GO:0003723">
    <property type="term" value="F:RNA binding"/>
    <property type="evidence" value="ECO:0007669"/>
    <property type="project" value="InterPro"/>
</dbReference>
<dbReference type="EMBL" id="CP031166">
    <property type="protein sequence ID" value="AXV09906.1"/>
    <property type="molecule type" value="Genomic_DNA"/>
</dbReference>
<geneLocation type="plasmid" evidence="4">
    <name>pedy32-46i</name>
</geneLocation>